<dbReference type="Pfam" id="PF05678">
    <property type="entry name" value="VQ"/>
    <property type="match status" value="1"/>
</dbReference>
<reference evidence="3" key="4">
    <citation type="submission" date="2019-03" db="UniProtKB">
        <authorList>
            <consortium name="EnsemblPlants"/>
        </authorList>
    </citation>
    <scope>IDENTIFICATION</scope>
</reference>
<protein>
    <recommendedName>
        <fullName evidence="2">VQ domain-containing protein</fullName>
    </recommendedName>
</protein>
<dbReference type="InterPro" id="IPR039607">
    <property type="entry name" value="VQ_8/17/18/20/21/25"/>
</dbReference>
<reference evidence="4" key="2">
    <citation type="journal article" date="2017" name="Nat. Plants">
        <title>The Aegilops tauschii genome reveals multiple impacts of transposons.</title>
        <authorList>
            <person name="Zhao G."/>
            <person name="Zou C."/>
            <person name="Li K."/>
            <person name="Wang K."/>
            <person name="Li T."/>
            <person name="Gao L."/>
            <person name="Zhang X."/>
            <person name="Wang H."/>
            <person name="Yang Z."/>
            <person name="Liu X."/>
            <person name="Jiang W."/>
            <person name="Mao L."/>
            <person name="Kong X."/>
            <person name="Jiao Y."/>
            <person name="Jia J."/>
        </authorList>
    </citation>
    <scope>NUCLEOTIDE SEQUENCE [LARGE SCALE GENOMIC DNA]</scope>
    <source>
        <strain evidence="4">cv. AL8/78</strain>
    </source>
</reference>
<reference evidence="3" key="5">
    <citation type="journal article" date="2021" name="G3 (Bethesda)">
        <title>Aegilops tauschii genome assembly Aet v5.0 features greater sequence contiguity and improved annotation.</title>
        <authorList>
            <person name="Wang L."/>
            <person name="Zhu T."/>
            <person name="Rodriguez J.C."/>
            <person name="Deal K.R."/>
            <person name="Dubcovsky J."/>
            <person name="McGuire P.E."/>
            <person name="Lux T."/>
            <person name="Spannagl M."/>
            <person name="Mayer K.F.X."/>
            <person name="Baldrich P."/>
            <person name="Meyers B.C."/>
            <person name="Huo N."/>
            <person name="Gu Y.Q."/>
            <person name="Zhou H."/>
            <person name="Devos K.M."/>
            <person name="Bennetzen J.L."/>
            <person name="Unver T."/>
            <person name="Budak H."/>
            <person name="Gulick P.J."/>
            <person name="Galiba G."/>
            <person name="Kalapos B."/>
            <person name="Nelson D.R."/>
            <person name="Li P."/>
            <person name="You F.M."/>
            <person name="Luo M.C."/>
            <person name="Dvorak J."/>
        </authorList>
    </citation>
    <scope>NUCLEOTIDE SEQUENCE [LARGE SCALE GENOMIC DNA]</scope>
    <source>
        <strain evidence="3">cv. AL8/78</strain>
    </source>
</reference>
<feature type="compositionally biased region" description="Low complexity" evidence="1">
    <location>
        <begin position="146"/>
        <end position="157"/>
    </location>
</feature>
<evidence type="ECO:0000259" key="2">
    <source>
        <dbReference type="Pfam" id="PF05678"/>
    </source>
</evidence>
<evidence type="ECO:0000313" key="3">
    <source>
        <dbReference type="EnsemblPlants" id="AET2Gv21076000.1"/>
    </source>
</evidence>
<reference evidence="3" key="3">
    <citation type="journal article" date="2017" name="Nature">
        <title>Genome sequence of the progenitor of the wheat D genome Aegilops tauschii.</title>
        <authorList>
            <person name="Luo M.C."/>
            <person name="Gu Y.Q."/>
            <person name="Puiu D."/>
            <person name="Wang H."/>
            <person name="Twardziok S.O."/>
            <person name="Deal K.R."/>
            <person name="Huo N."/>
            <person name="Zhu T."/>
            <person name="Wang L."/>
            <person name="Wang Y."/>
            <person name="McGuire P.E."/>
            <person name="Liu S."/>
            <person name="Long H."/>
            <person name="Ramasamy R.K."/>
            <person name="Rodriguez J.C."/>
            <person name="Van S.L."/>
            <person name="Yuan L."/>
            <person name="Wang Z."/>
            <person name="Xia Z."/>
            <person name="Xiao L."/>
            <person name="Anderson O.D."/>
            <person name="Ouyang S."/>
            <person name="Liang Y."/>
            <person name="Zimin A.V."/>
            <person name="Pertea G."/>
            <person name="Qi P."/>
            <person name="Bennetzen J.L."/>
            <person name="Dai X."/>
            <person name="Dawson M.W."/>
            <person name="Muller H.G."/>
            <person name="Kugler K."/>
            <person name="Rivarola-Duarte L."/>
            <person name="Spannagl M."/>
            <person name="Mayer K.F.X."/>
            <person name="Lu F.H."/>
            <person name="Bevan M.W."/>
            <person name="Leroy P."/>
            <person name="Li P."/>
            <person name="You F.M."/>
            <person name="Sun Q."/>
            <person name="Liu Z."/>
            <person name="Lyons E."/>
            <person name="Wicker T."/>
            <person name="Salzberg S.L."/>
            <person name="Devos K.M."/>
            <person name="Dvorak J."/>
        </authorList>
    </citation>
    <scope>NUCLEOTIDE SEQUENCE [LARGE SCALE GENOMIC DNA]</scope>
    <source>
        <strain evidence="3">cv. AL8/78</strain>
    </source>
</reference>
<evidence type="ECO:0000256" key="1">
    <source>
        <dbReference type="SAM" id="MobiDB-lite"/>
    </source>
</evidence>
<dbReference type="AlphaFoldDB" id="A0A453D3S5"/>
<dbReference type="PANTHER" id="PTHR33143">
    <property type="entry name" value="F16F4.1 PROTEIN-RELATED"/>
    <property type="match status" value="1"/>
</dbReference>
<reference evidence="4" key="1">
    <citation type="journal article" date="2014" name="Science">
        <title>Ancient hybridizations among the ancestral genomes of bread wheat.</title>
        <authorList>
            <consortium name="International Wheat Genome Sequencing Consortium,"/>
            <person name="Marcussen T."/>
            <person name="Sandve S.R."/>
            <person name="Heier L."/>
            <person name="Spannagl M."/>
            <person name="Pfeifer M."/>
            <person name="Jakobsen K.S."/>
            <person name="Wulff B.B."/>
            <person name="Steuernagel B."/>
            <person name="Mayer K.F."/>
            <person name="Olsen O.A."/>
        </authorList>
    </citation>
    <scope>NUCLEOTIDE SEQUENCE [LARGE SCALE GENOMIC DNA]</scope>
    <source>
        <strain evidence="4">cv. AL8/78</strain>
    </source>
</reference>
<feature type="domain" description="VQ" evidence="2">
    <location>
        <begin position="62"/>
        <end position="84"/>
    </location>
</feature>
<organism evidence="3 4">
    <name type="scientific">Aegilops tauschii subsp. strangulata</name>
    <name type="common">Goatgrass</name>
    <dbReference type="NCBI Taxonomy" id="200361"/>
    <lineage>
        <taxon>Eukaryota</taxon>
        <taxon>Viridiplantae</taxon>
        <taxon>Streptophyta</taxon>
        <taxon>Embryophyta</taxon>
        <taxon>Tracheophyta</taxon>
        <taxon>Spermatophyta</taxon>
        <taxon>Magnoliopsida</taxon>
        <taxon>Liliopsida</taxon>
        <taxon>Poales</taxon>
        <taxon>Poaceae</taxon>
        <taxon>BOP clade</taxon>
        <taxon>Pooideae</taxon>
        <taxon>Triticodae</taxon>
        <taxon>Triticeae</taxon>
        <taxon>Triticinae</taxon>
        <taxon>Aegilops</taxon>
    </lineage>
</organism>
<dbReference type="GO" id="GO:0005634">
    <property type="term" value="C:nucleus"/>
    <property type="evidence" value="ECO:0007669"/>
    <property type="project" value="TreeGrafter"/>
</dbReference>
<accession>A0A453D3S5</accession>
<keyword evidence="4" id="KW-1185">Reference proteome</keyword>
<name>A0A453D3S5_AEGTS</name>
<feature type="region of interest" description="Disordered" evidence="1">
    <location>
        <begin position="1"/>
        <end position="48"/>
    </location>
</feature>
<dbReference type="EnsemblPlants" id="AET2Gv21076000.1">
    <property type="protein sequence ID" value="AET2Gv21076000.1"/>
    <property type="gene ID" value="AET2Gv21076000"/>
</dbReference>
<dbReference type="PANTHER" id="PTHR33143:SF3">
    <property type="entry name" value="VQ MOTIF-CONTAINING PROTEIN 17-RELATED"/>
    <property type="match status" value="1"/>
</dbReference>
<dbReference type="InterPro" id="IPR008889">
    <property type="entry name" value="VQ"/>
</dbReference>
<feature type="compositionally biased region" description="Low complexity" evidence="1">
    <location>
        <begin position="90"/>
        <end position="132"/>
    </location>
</feature>
<evidence type="ECO:0000313" key="4">
    <source>
        <dbReference type="Proteomes" id="UP000015105"/>
    </source>
</evidence>
<dbReference type="Proteomes" id="UP000015105">
    <property type="component" value="Chromosome 2D"/>
</dbReference>
<proteinExistence type="predicted"/>
<dbReference type="Gramene" id="AET2Gv21076000.1">
    <property type="protein sequence ID" value="AET2Gv21076000.1"/>
    <property type="gene ID" value="AET2Gv21076000"/>
</dbReference>
<sequence length="178" mass="18614">SHHRLPPVRFSHREARMAPHSPAVKLQSRAAPAPSSAMGAHRWSRPIAKGPPRKIRIVHVLAPEVIKTDARHFRDLVQRLTGKPKGGAGSSSSSSSWSAESSSQQAAAGGSSSDARAVAVAVAPEAAAATVKAEVKEEEGDAASPEEGFGRAFGEAGGTTTNDAFFQDLDEFLLGGWL</sequence>
<dbReference type="STRING" id="200361.A0A453D3S5"/>
<feature type="region of interest" description="Disordered" evidence="1">
    <location>
        <begin position="80"/>
        <end position="157"/>
    </location>
</feature>